<protein>
    <recommendedName>
        <fullName evidence="6">Fe2OG dioxygenase domain-containing protein</fullName>
    </recommendedName>
</protein>
<keyword evidence="4" id="KW-0560">Oxidoreductase</keyword>
<comment type="caution">
    <text evidence="7">The sequence shown here is derived from an EMBL/GenBank/DDBJ whole genome shotgun (WGS) entry which is preliminary data.</text>
</comment>
<dbReference type="GO" id="GO:0004656">
    <property type="term" value="F:procollagen-proline 4-dioxygenase activity"/>
    <property type="evidence" value="ECO:0007669"/>
    <property type="project" value="TreeGrafter"/>
</dbReference>
<dbReference type="Pfam" id="PF13640">
    <property type="entry name" value="2OG-FeII_Oxy_3"/>
    <property type="match status" value="1"/>
</dbReference>
<comment type="cofactor">
    <cofactor evidence="1">
        <name>L-ascorbate</name>
        <dbReference type="ChEBI" id="CHEBI:38290"/>
    </cofactor>
</comment>
<evidence type="ECO:0000256" key="1">
    <source>
        <dbReference type="ARBA" id="ARBA00001961"/>
    </source>
</evidence>
<evidence type="ECO:0000256" key="3">
    <source>
        <dbReference type="ARBA" id="ARBA00022964"/>
    </source>
</evidence>
<evidence type="ECO:0000256" key="5">
    <source>
        <dbReference type="ARBA" id="ARBA00023004"/>
    </source>
</evidence>
<keyword evidence="2" id="KW-0479">Metal-binding</keyword>
<evidence type="ECO:0000256" key="4">
    <source>
        <dbReference type="ARBA" id="ARBA00023002"/>
    </source>
</evidence>
<dbReference type="SMART" id="SM00702">
    <property type="entry name" value="P4Hc"/>
    <property type="match status" value="1"/>
</dbReference>
<keyword evidence="3" id="KW-0223">Dioxygenase</keyword>
<dbReference type="AlphaFoldDB" id="A0AAD4LRZ1"/>
<evidence type="ECO:0000313" key="8">
    <source>
        <dbReference type="Proteomes" id="UP001201163"/>
    </source>
</evidence>
<gene>
    <name evidence="7" type="ORF">EDB92DRAFT_1788123</name>
</gene>
<organism evidence="7 8">
    <name type="scientific">Lactarius akahatsu</name>
    <dbReference type="NCBI Taxonomy" id="416441"/>
    <lineage>
        <taxon>Eukaryota</taxon>
        <taxon>Fungi</taxon>
        <taxon>Dikarya</taxon>
        <taxon>Basidiomycota</taxon>
        <taxon>Agaricomycotina</taxon>
        <taxon>Agaricomycetes</taxon>
        <taxon>Russulales</taxon>
        <taxon>Russulaceae</taxon>
        <taxon>Lactarius</taxon>
    </lineage>
</organism>
<dbReference type="GO" id="GO:0005783">
    <property type="term" value="C:endoplasmic reticulum"/>
    <property type="evidence" value="ECO:0007669"/>
    <property type="project" value="TreeGrafter"/>
</dbReference>
<dbReference type="InterPro" id="IPR045054">
    <property type="entry name" value="P4HA-like"/>
</dbReference>
<feature type="domain" description="Fe2OG dioxygenase" evidence="6">
    <location>
        <begin position="125"/>
        <end position="234"/>
    </location>
</feature>
<dbReference type="GO" id="GO:0005506">
    <property type="term" value="F:iron ion binding"/>
    <property type="evidence" value="ECO:0007669"/>
    <property type="project" value="InterPro"/>
</dbReference>
<dbReference type="InterPro" id="IPR005123">
    <property type="entry name" value="Oxoglu/Fe-dep_dioxygenase_dom"/>
</dbReference>
<accession>A0AAD4LRZ1</accession>
<dbReference type="GO" id="GO:0031418">
    <property type="term" value="F:L-ascorbic acid binding"/>
    <property type="evidence" value="ECO:0007669"/>
    <property type="project" value="InterPro"/>
</dbReference>
<keyword evidence="8" id="KW-1185">Reference proteome</keyword>
<dbReference type="Proteomes" id="UP001201163">
    <property type="component" value="Unassembled WGS sequence"/>
</dbReference>
<keyword evidence="5" id="KW-0408">Iron</keyword>
<evidence type="ECO:0000313" key="7">
    <source>
        <dbReference type="EMBL" id="KAH9001334.1"/>
    </source>
</evidence>
<proteinExistence type="predicted"/>
<dbReference type="PANTHER" id="PTHR10869">
    <property type="entry name" value="PROLYL 4-HYDROXYLASE ALPHA SUBUNIT"/>
    <property type="match status" value="1"/>
</dbReference>
<dbReference type="PANTHER" id="PTHR10869:SF236">
    <property type="entry name" value="PROLYL 4-HYDROXYLASE ALPHA SUBUNIT DOMAIN-CONTAINING PROTEIN"/>
    <property type="match status" value="1"/>
</dbReference>
<evidence type="ECO:0000259" key="6">
    <source>
        <dbReference type="PROSITE" id="PS51471"/>
    </source>
</evidence>
<reference evidence="7" key="1">
    <citation type="submission" date="2022-01" db="EMBL/GenBank/DDBJ databases">
        <title>Comparative genomics reveals a dynamic genome evolution in the ectomycorrhizal milk-cap (Lactarius) mushrooms.</title>
        <authorList>
            <consortium name="DOE Joint Genome Institute"/>
            <person name="Lebreton A."/>
            <person name="Tang N."/>
            <person name="Kuo A."/>
            <person name="LaButti K."/>
            <person name="Drula E."/>
            <person name="Barry K."/>
            <person name="Clum A."/>
            <person name="Lipzen A."/>
            <person name="Mousain D."/>
            <person name="Ng V."/>
            <person name="Wang R."/>
            <person name="Wang X."/>
            <person name="Dai Y."/>
            <person name="Henrissat B."/>
            <person name="Grigoriev I.V."/>
            <person name="Guerin-Laguette A."/>
            <person name="Yu F."/>
            <person name="Martin F.M."/>
        </authorList>
    </citation>
    <scope>NUCLEOTIDE SEQUENCE</scope>
    <source>
        <strain evidence="7">QP</strain>
    </source>
</reference>
<dbReference type="InterPro" id="IPR006620">
    <property type="entry name" value="Pro_4_hyd_alph"/>
</dbReference>
<sequence>MVKKKAAAATAAVPKPSPKAVIFPELSEKNHVRCDTFLEDQGLVAEGNVLTPAECQTFVDFIDSQPLELTPPKKRGEADRINYRVSISSPEFAGRLWTVLRPHLPLFPYPASVTSPAAGARMAHSLNSNIRVYKYTPSQHFNPHYDDSVRDAKTGAVSEWTLLIYLTGVEDGVRGGETIFYPNSKAKASEAMVVPLTRGTALLHRHGGECLLHEGSQVRSGTKYILRSDIMFMN</sequence>
<evidence type="ECO:0000256" key="2">
    <source>
        <dbReference type="ARBA" id="ARBA00022723"/>
    </source>
</evidence>
<dbReference type="InterPro" id="IPR044862">
    <property type="entry name" value="Pro_4_hyd_alph_FE2OG_OXY"/>
</dbReference>
<name>A0AAD4LRZ1_9AGAM</name>
<dbReference type="Gene3D" id="2.60.120.620">
    <property type="entry name" value="q2cbj1_9rhob like domain"/>
    <property type="match status" value="1"/>
</dbReference>
<dbReference type="EMBL" id="JAKELL010000001">
    <property type="protein sequence ID" value="KAH9001334.1"/>
    <property type="molecule type" value="Genomic_DNA"/>
</dbReference>
<dbReference type="PROSITE" id="PS51471">
    <property type="entry name" value="FE2OG_OXY"/>
    <property type="match status" value="1"/>
</dbReference>